<keyword evidence="8" id="KW-1133">Transmembrane helix</keyword>
<dbReference type="GO" id="GO:0009003">
    <property type="term" value="F:signal peptidase activity"/>
    <property type="evidence" value="ECO:0007669"/>
    <property type="project" value="UniProtKB-EC"/>
</dbReference>
<comment type="similarity">
    <text evidence="3 9">Belongs to the peptidase S26 family.</text>
</comment>
<dbReference type="EC" id="3.4.21.89" evidence="4 8"/>
<dbReference type="InterPro" id="IPR019757">
    <property type="entry name" value="Pept_S26A_signal_pept_1_Lys-AS"/>
</dbReference>
<evidence type="ECO:0000256" key="3">
    <source>
        <dbReference type="ARBA" id="ARBA00009370"/>
    </source>
</evidence>
<evidence type="ECO:0000256" key="8">
    <source>
        <dbReference type="RuleBase" id="RU003993"/>
    </source>
</evidence>
<dbReference type="InterPro" id="IPR019756">
    <property type="entry name" value="Pept_S26A_signal_pept_1_Ser-AS"/>
</dbReference>
<dbReference type="SUPFAM" id="SSF51306">
    <property type="entry name" value="LexA/Signal peptidase"/>
    <property type="match status" value="1"/>
</dbReference>
<dbReference type="Pfam" id="PF10502">
    <property type="entry name" value="Peptidase_S26"/>
    <property type="match status" value="1"/>
</dbReference>
<keyword evidence="8" id="KW-0812">Transmembrane</keyword>
<dbReference type="Gene3D" id="2.10.109.10">
    <property type="entry name" value="Umud Fragment, subunit A"/>
    <property type="match status" value="1"/>
</dbReference>
<dbReference type="PANTHER" id="PTHR43390">
    <property type="entry name" value="SIGNAL PEPTIDASE I"/>
    <property type="match status" value="1"/>
</dbReference>
<dbReference type="PROSITE" id="PS00501">
    <property type="entry name" value="SPASE_I_1"/>
    <property type="match status" value="1"/>
</dbReference>
<feature type="domain" description="Peptidase S26" evidence="10">
    <location>
        <begin position="10"/>
        <end position="159"/>
    </location>
</feature>
<dbReference type="NCBIfam" id="TIGR02227">
    <property type="entry name" value="sigpep_I_bact"/>
    <property type="match status" value="1"/>
</dbReference>
<dbReference type="Proteomes" id="UP000677436">
    <property type="component" value="Chromosome"/>
</dbReference>
<accession>A0A8D5UDU2</accession>
<reference evidence="11" key="1">
    <citation type="journal article" date="2013" name="Int. J. Syst. Evol. Microbiol.">
        <title>Polycladomyces abyssicola gen. nov., sp. nov., a thermophilic filamentous bacterium isolated from hemipelagic sediment.</title>
        <authorList>
            <person name="Tsubouchi T."/>
            <person name="Shimane Y."/>
            <person name="Mori K."/>
            <person name="Usui K."/>
            <person name="Hiraki T."/>
            <person name="Tame A."/>
            <person name="Uematsu K."/>
            <person name="Maruyama T."/>
            <person name="Hatada Y."/>
        </authorList>
    </citation>
    <scope>NUCLEOTIDE SEQUENCE</scope>
    <source>
        <strain evidence="11">JIR-001</strain>
    </source>
</reference>
<dbReference type="PRINTS" id="PR00727">
    <property type="entry name" value="LEADERPTASE"/>
</dbReference>
<evidence type="ECO:0000259" key="10">
    <source>
        <dbReference type="Pfam" id="PF10502"/>
    </source>
</evidence>
<keyword evidence="6 8" id="KW-0378">Hydrolase</keyword>
<dbReference type="AlphaFoldDB" id="A0A8D5UDU2"/>
<comment type="catalytic activity">
    <reaction evidence="1 8">
        <text>Cleavage of hydrophobic, N-terminal signal or leader sequences from secreted and periplasmic proteins.</text>
        <dbReference type="EC" id="3.4.21.89"/>
    </reaction>
</comment>
<proteinExistence type="inferred from homology"/>
<keyword evidence="8" id="KW-0472">Membrane</keyword>
<feature type="active site" evidence="7">
    <location>
        <position position="39"/>
    </location>
</feature>
<keyword evidence="5 8" id="KW-0645">Protease</keyword>
<name>A0A8D5UDU2_9BACL</name>
<dbReference type="PROSITE" id="PS00761">
    <property type="entry name" value="SPASE_I_3"/>
    <property type="match status" value="1"/>
</dbReference>
<evidence type="ECO:0000256" key="6">
    <source>
        <dbReference type="ARBA" id="ARBA00022801"/>
    </source>
</evidence>
<keyword evidence="12" id="KW-1185">Reference proteome</keyword>
<dbReference type="InterPro" id="IPR019533">
    <property type="entry name" value="Peptidase_S26"/>
</dbReference>
<dbReference type="PANTHER" id="PTHR43390:SF1">
    <property type="entry name" value="CHLOROPLAST PROCESSING PEPTIDASE"/>
    <property type="match status" value="1"/>
</dbReference>
<feature type="transmembrane region" description="Helical" evidence="8">
    <location>
        <begin position="12"/>
        <end position="30"/>
    </location>
</feature>
<evidence type="ECO:0000256" key="5">
    <source>
        <dbReference type="ARBA" id="ARBA00022670"/>
    </source>
</evidence>
<dbReference type="RefSeq" id="WP_212773679.1">
    <property type="nucleotide sequence ID" value="NZ_AP024601.1"/>
</dbReference>
<evidence type="ECO:0000313" key="11">
    <source>
        <dbReference type="EMBL" id="BCU80272.1"/>
    </source>
</evidence>
<sequence length="171" mass="19619">MSREARNAGDWWKAAVTALLLAIVIRLFFFQPYEVQGMSMYPTFHGRELLIVNKWIYSITKPSYGDIVIFHTEEKRDFIKRVIGLPGDVIAIRNGHVYRNGRQLKEPYIVEPTDSDLEPTTVPPGHLFVMGDNRNQSKDSRELGAIDMNDVVGRAEVIVFPFRRFALLSVH</sequence>
<dbReference type="InterPro" id="IPR036286">
    <property type="entry name" value="LexA/Signal_pep-like_sf"/>
</dbReference>
<dbReference type="GO" id="GO:0005886">
    <property type="term" value="C:plasma membrane"/>
    <property type="evidence" value="ECO:0007669"/>
    <property type="project" value="UniProtKB-SubCell"/>
</dbReference>
<protein>
    <recommendedName>
        <fullName evidence="4 8">Signal peptidase I</fullName>
        <ecNumber evidence="4 8">3.4.21.89</ecNumber>
    </recommendedName>
</protein>
<dbReference type="InterPro" id="IPR000223">
    <property type="entry name" value="Pept_S26A_signal_pept_1"/>
</dbReference>
<dbReference type="EMBL" id="AP024601">
    <property type="protein sequence ID" value="BCU80272.1"/>
    <property type="molecule type" value="Genomic_DNA"/>
</dbReference>
<organism evidence="11 12">
    <name type="scientific">Polycladomyces abyssicola</name>
    <dbReference type="NCBI Taxonomy" id="1125966"/>
    <lineage>
        <taxon>Bacteria</taxon>
        <taxon>Bacillati</taxon>
        <taxon>Bacillota</taxon>
        <taxon>Bacilli</taxon>
        <taxon>Bacillales</taxon>
        <taxon>Thermoactinomycetaceae</taxon>
        <taxon>Polycladomyces</taxon>
    </lineage>
</organism>
<dbReference type="CDD" id="cd06530">
    <property type="entry name" value="S26_SPase_I"/>
    <property type="match status" value="1"/>
</dbReference>
<comment type="subcellular location">
    <subcellularLocation>
        <location evidence="2">Cell membrane</location>
        <topology evidence="2">Single-pass type II membrane protein</topology>
    </subcellularLocation>
    <subcellularLocation>
        <location evidence="9">Membrane</location>
        <topology evidence="9">Single-pass type II membrane protein</topology>
    </subcellularLocation>
</comment>
<evidence type="ECO:0000256" key="4">
    <source>
        <dbReference type="ARBA" id="ARBA00013208"/>
    </source>
</evidence>
<evidence type="ECO:0000256" key="7">
    <source>
        <dbReference type="PIRSR" id="PIRSR600223-1"/>
    </source>
</evidence>
<reference evidence="11" key="2">
    <citation type="journal article" date="2021" name="Microbiol. Resour. Announc.">
        <title>Complete Genome Sequence of Polycladomyces abyssicola JIR-001T, Isolated from Hemipelagic Sediment in Deep Seawater.</title>
        <authorList>
            <person name="Tsubouchi T."/>
            <person name="Kaneko Y."/>
        </authorList>
    </citation>
    <scope>NUCLEOTIDE SEQUENCE</scope>
    <source>
        <strain evidence="11">JIR-001</strain>
    </source>
</reference>
<dbReference type="GO" id="GO:0004252">
    <property type="term" value="F:serine-type endopeptidase activity"/>
    <property type="evidence" value="ECO:0007669"/>
    <property type="project" value="InterPro"/>
</dbReference>
<dbReference type="GO" id="GO:0006465">
    <property type="term" value="P:signal peptide processing"/>
    <property type="evidence" value="ECO:0007669"/>
    <property type="project" value="InterPro"/>
</dbReference>
<evidence type="ECO:0000256" key="9">
    <source>
        <dbReference type="RuleBase" id="RU362042"/>
    </source>
</evidence>
<feature type="active site" evidence="7">
    <location>
        <position position="80"/>
    </location>
</feature>
<dbReference type="KEGG" id="pabs:JIR001_00550"/>
<dbReference type="InterPro" id="IPR019758">
    <property type="entry name" value="Pept_S26A_signal_pept_1_CS"/>
</dbReference>
<evidence type="ECO:0000256" key="2">
    <source>
        <dbReference type="ARBA" id="ARBA00004401"/>
    </source>
</evidence>
<dbReference type="PROSITE" id="PS00760">
    <property type="entry name" value="SPASE_I_2"/>
    <property type="match status" value="1"/>
</dbReference>
<gene>
    <name evidence="11" type="primary">sipS_1</name>
    <name evidence="11" type="ORF">JIR001_00550</name>
</gene>
<evidence type="ECO:0000313" key="12">
    <source>
        <dbReference type="Proteomes" id="UP000677436"/>
    </source>
</evidence>
<evidence type="ECO:0000256" key="1">
    <source>
        <dbReference type="ARBA" id="ARBA00000677"/>
    </source>
</evidence>